<dbReference type="PANTHER" id="PTHR11439:SF463">
    <property type="entry name" value="REVERSE TRANSCRIPTASE TY1_COPIA-TYPE DOMAIN-CONTAINING PROTEIN"/>
    <property type="match status" value="1"/>
</dbReference>
<evidence type="ECO:0000313" key="2">
    <source>
        <dbReference type="Proteomes" id="UP000257109"/>
    </source>
</evidence>
<dbReference type="PANTHER" id="PTHR11439">
    <property type="entry name" value="GAG-POL-RELATED RETROTRANSPOSON"/>
    <property type="match status" value="1"/>
</dbReference>
<gene>
    <name evidence="1" type="primary">GIP</name>
    <name evidence="1" type="ORF">CR513_48459</name>
</gene>
<dbReference type="CDD" id="cd09272">
    <property type="entry name" value="RNase_HI_RT_Ty1"/>
    <property type="match status" value="1"/>
</dbReference>
<dbReference type="EMBL" id="QJKJ01011066">
    <property type="protein sequence ID" value="RDX72105.1"/>
    <property type="molecule type" value="Genomic_DNA"/>
</dbReference>
<comment type="caution">
    <text evidence="1">The sequence shown here is derived from an EMBL/GenBank/DDBJ whole genome shotgun (WGS) entry which is preliminary data.</text>
</comment>
<dbReference type="OrthoDB" id="413760at2759"/>
<protein>
    <submittedName>
        <fullName evidence="1">Copia protein</fullName>
    </submittedName>
</protein>
<dbReference type="AlphaFoldDB" id="A0A371F1C3"/>
<dbReference type="STRING" id="157652.A0A371F1C3"/>
<feature type="non-terminal residue" evidence="1">
    <location>
        <position position="1"/>
    </location>
</feature>
<evidence type="ECO:0000313" key="1">
    <source>
        <dbReference type="EMBL" id="RDX72105.1"/>
    </source>
</evidence>
<organism evidence="1 2">
    <name type="scientific">Mucuna pruriens</name>
    <name type="common">Velvet bean</name>
    <name type="synonym">Dolichos pruriens</name>
    <dbReference type="NCBI Taxonomy" id="157652"/>
    <lineage>
        <taxon>Eukaryota</taxon>
        <taxon>Viridiplantae</taxon>
        <taxon>Streptophyta</taxon>
        <taxon>Embryophyta</taxon>
        <taxon>Tracheophyta</taxon>
        <taxon>Spermatophyta</taxon>
        <taxon>Magnoliopsida</taxon>
        <taxon>eudicotyledons</taxon>
        <taxon>Gunneridae</taxon>
        <taxon>Pentapetalae</taxon>
        <taxon>rosids</taxon>
        <taxon>fabids</taxon>
        <taxon>Fabales</taxon>
        <taxon>Fabaceae</taxon>
        <taxon>Papilionoideae</taxon>
        <taxon>50 kb inversion clade</taxon>
        <taxon>NPAAA clade</taxon>
        <taxon>indigoferoid/millettioid clade</taxon>
        <taxon>Phaseoleae</taxon>
        <taxon>Mucuna</taxon>
    </lineage>
</organism>
<name>A0A371F1C3_MUCPR</name>
<proteinExistence type="predicted"/>
<reference evidence="1" key="1">
    <citation type="submission" date="2018-05" db="EMBL/GenBank/DDBJ databases">
        <title>Draft genome of Mucuna pruriens seed.</title>
        <authorList>
            <person name="Nnadi N.E."/>
            <person name="Vos R."/>
            <person name="Hasami M.H."/>
            <person name="Devisetty U.K."/>
            <person name="Aguiy J.C."/>
        </authorList>
    </citation>
    <scope>NUCLEOTIDE SEQUENCE [LARGE SCALE GENOMIC DNA]</scope>
    <source>
        <strain evidence="1">JCA_2017</strain>
    </source>
</reference>
<keyword evidence="2" id="KW-1185">Reference proteome</keyword>
<sequence length="154" mass="17842">MNTPMNQKVKFIKEDGVDKVDEAYFRSLFMHCASELHLKAAKSTTKAEFVATTIVVNQAIWLRNILANLGLKQDQSKKEFVDNQIVISISYNPMFREKTKNFNVKLFYLREVQENGDVSLVYCKIKSQVVDMFTMSFSLNRFKILRKKLGICSL</sequence>
<dbReference type="Proteomes" id="UP000257109">
    <property type="component" value="Unassembled WGS sequence"/>
</dbReference>
<accession>A0A371F1C3</accession>